<sequence>MLNKSSISEIMDWSHVDYVCIKAKSGILFEDIYYLDGHPMFESSLTDFDMNFINFTHSINVYGISEKMFGNSSSLDRCYVRVNISDEQQELKLVDYLRQGNKLSLEQESILDYLRNMDSIIKNTDDYRPLYYCGFSKESKSSRYNSIRFYFKTFSKDESMRYDFDCIKYFAQCPIIKKDITFQIVCDLILNKSAGLRSIGVDISDSCSVKIKYYLCEIPGGNKISEVLLKLKKYSHYVNNVEALFTIIPDLQNYHCDLLQISSGFFNGDESINIYMKSKTKYQKKYFSIREGLVLRDIGGISFLIDIHEKQYYDLKELFSVNETGQVIIKYLMINGVCTLDGIVSHLRSLIKNYNNELYPAIYSDCKMFIELLQSYGYLMEVM</sequence>
<dbReference type="Proteomes" id="UP000284794">
    <property type="component" value="Unassembled WGS sequence"/>
</dbReference>
<evidence type="ECO:0000313" key="1">
    <source>
        <dbReference type="EMBL" id="RHD04590.1"/>
    </source>
</evidence>
<gene>
    <name evidence="1" type="ORF">DW811_14090</name>
</gene>
<accession>A0A414D5A4</accession>
<dbReference type="RefSeq" id="WP_118149255.1">
    <property type="nucleotide sequence ID" value="NZ_DAWDTH010000005.1"/>
</dbReference>
<evidence type="ECO:0000313" key="2">
    <source>
        <dbReference type="Proteomes" id="UP000284794"/>
    </source>
</evidence>
<dbReference type="EMBL" id="QSIS01000028">
    <property type="protein sequence ID" value="RHD04590.1"/>
    <property type="molecule type" value="Genomic_DNA"/>
</dbReference>
<organism evidence="1 2">
    <name type="scientific">Lachnospira eligens</name>
    <dbReference type="NCBI Taxonomy" id="39485"/>
    <lineage>
        <taxon>Bacteria</taxon>
        <taxon>Bacillati</taxon>
        <taxon>Bacillota</taxon>
        <taxon>Clostridia</taxon>
        <taxon>Lachnospirales</taxon>
        <taxon>Lachnospiraceae</taxon>
        <taxon>Lachnospira</taxon>
    </lineage>
</organism>
<reference evidence="1 2" key="1">
    <citation type="submission" date="2018-08" db="EMBL/GenBank/DDBJ databases">
        <title>A genome reference for cultivated species of the human gut microbiota.</title>
        <authorList>
            <person name="Zou Y."/>
            <person name="Xue W."/>
            <person name="Luo G."/>
        </authorList>
    </citation>
    <scope>NUCLEOTIDE SEQUENCE [LARGE SCALE GENOMIC DNA]</scope>
    <source>
        <strain evidence="1 2">AM32-2AC</strain>
    </source>
</reference>
<comment type="caution">
    <text evidence="1">The sequence shown here is derived from an EMBL/GenBank/DDBJ whole genome shotgun (WGS) entry which is preliminary data.</text>
</comment>
<name>A0A414D5A4_9FIRM</name>
<dbReference type="AlphaFoldDB" id="A0A414D5A4"/>
<proteinExistence type="predicted"/>
<protein>
    <submittedName>
        <fullName evidence="1">Uncharacterized protein</fullName>
    </submittedName>
</protein>